<dbReference type="GO" id="GO:0007051">
    <property type="term" value="P:spindle organization"/>
    <property type="evidence" value="ECO:0007669"/>
    <property type="project" value="UniProtKB-ARBA"/>
</dbReference>
<reference evidence="13" key="1">
    <citation type="submission" date="2023-10" db="EMBL/GenBank/DDBJ databases">
        <title>Genome assemblies of two species of porcelain crab, Petrolisthes cinctipes and Petrolisthes manimaculis (Anomura: Porcellanidae).</title>
        <authorList>
            <person name="Angst P."/>
        </authorList>
    </citation>
    <scope>NUCLEOTIDE SEQUENCE</scope>
    <source>
        <strain evidence="13">PB745_01</strain>
        <tissue evidence="13">Gill</tissue>
    </source>
</reference>
<accession>A0AAE1KKJ8</accession>
<evidence type="ECO:0000256" key="9">
    <source>
        <dbReference type="ARBA" id="ARBA00023054"/>
    </source>
</evidence>
<name>A0AAE1KKJ8_PETCI</name>
<feature type="domain" description="Calponin-homology (CH)" evidence="12">
    <location>
        <begin position="229"/>
        <end position="360"/>
    </location>
</feature>
<dbReference type="Proteomes" id="UP001286313">
    <property type="component" value="Unassembled WGS sequence"/>
</dbReference>
<keyword evidence="5" id="KW-0132">Cell division</keyword>
<comment type="caution">
    <text evidence="13">The sequence shown here is derived from an EMBL/GenBank/DDBJ whole genome shotgun (WGS) entry which is preliminary data.</text>
</comment>
<keyword evidence="3" id="KW-0963">Cytoplasm</keyword>
<proteinExistence type="predicted"/>
<evidence type="ECO:0000313" key="13">
    <source>
        <dbReference type="EMBL" id="KAK3877851.1"/>
    </source>
</evidence>
<evidence type="ECO:0000256" key="8">
    <source>
        <dbReference type="ARBA" id="ARBA00022860"/>
    </source>
</evidence>
<dbReference type="AlphaFoldDB" id="A0AAE1KKJ8"/>
<keyword evidence="9" id="KW-0175">Coiled coil</keyword>
<sequence>MRKSAPLRVFPSKVTLIKTGKTAMVHHPNPYAARNIYYNNRWVEKQVAGFTRWLNFILTPPEEEDTASKVKTVGVGKLWSEASRTQGPQAAPTKEVMSLRAYSARRRLNRLRRQACRFYQTKEFGEVVVKLERAIDKHNLAIRKDRLTHVDLGLKQEMLHLMILLSNSNIAARFAHPTVPHCYGAGYEDALKAFQLKKFLILVLFLDRAKTSRLINRDPCLFNKQAEYKSSRDILIAFARGFLSGVGDVTKHLGYLGYFVTHKQTVLEEFDYAVTNLPVDLRCGIRLTRVMEMLTNHYSLSDQLHVPAISRLQKVHNVVLKSLEDCGYPRVKTNILAKDIIDGHREQTLALLWTIIFKFQVSLIVSEKRLKEELGHLQHSLEVRAQLDEAAHIVSLLLRSQRHLWN</sequence>
<organism evidence="13 14">
    <name type="scientific">Petrolisthes cinctipes</name>
    <name type="common">Flat porcelain crab</name>
    <dbReference type="NCBI Taxonomy" id="88211"/>
    <lineage>
        <taxon>Eukaryota</taxon>
        <taxon>Metazoa</taxon>
        <taxon>Ecdysozoa</taxon>
        <taxon>Arthropoda</taxon>
        <taxon>Crustacea</taxon>
        <taxon>Multicrustacea</taxon>
        <taxon>Malacostraca</taxon>
        <taxon>Eumalacostraca</taxon>
        <taxon>Eucarida</taxon>
        <taxon>Decapoda</taxon>
        <taxon>Pleocyemata</taxon>
        <taxon>Anomura</taxon>
        <taxon>Galatheoidea</taxon>
        <taxon>Porcellanidae</taxon>
        <taxon>Petrolisthes</taxon>
    </lineage>
</organism>
<comment type="subcellular location">
    <subcellularLocation>
        <location evidence="2">Cytoplasm</location>
    </subcellularLocation>
    <subcellularLocation>
        <location evidence="1">Nucleus</location>
    </subcellularLocation>
</comment>
<dbReference type="PANTHER" id="PTHR22706:SF1">
    <property type="entry name" value="ASSEMBLY FACTOR FOR SPINDLE MICROTUBULES"/>
    <property type="match status" value="1"/>
</dbReference>
<keyword evidence="7" id="KW-0498">Mitosis</keyword>
<evidence type="ECO:0000256" key="2">
    <source>
        <dbReference type="ARBA" id="ARBA00004496"/>
    </source>
</evidence>
<dbReference type="GO" id="GO:0000922">
    <property type="term" value="C:spindle pole"/>
    <property type="evidence" value="ECO:0007669"/>
    <property type="project" value="TreeGrafter"/>
</dbReference>
<keyword evidence="14" id="KW-1185">Reference proteome</keyword>
<dbReference type="GO" id="GO:0005634">
    <property type="term" value="C:nucleus"/>
    <property type="evidence" value="ECO:0007669"/>
    <property type="project" value="UniProtKB-SubCell"/>
</dbReference>
<dbReference type="GO" id="GO:0000278">
    <property type="term" value="P:mitotic cell cycle"/>
    <property type="evidence" value="ECO:0007669"/>
    <property type="project" value="TreeGrafter"/>
</dbReference>
<dbReference type="Gene3D" id="1.10.418.10">
    <property type="entry name" value="Calponin-like domain"/>
    <property type="match status" value="1"/>
</dbReference>
<gene>
    <name evidence="13" type="ORF">Pcinc_017476</name>
</gene>
<evidence type="ECO:0000256" key="10">
    <source>
        <dbReference type="ARBA" id="ARBA00023242"/>
    </source>
</evidence>
<dbReference type="FunFam" id="1.10.418.10:FF:000051">
    <property type="entry name" value="Abnormal spindle-like microcephaly-associated protein homolog"/>
    <property type="match status" value="1"/>
</dbReference>
<dbReference type="CDD" id="cd21223">
    <property type="entry name" value="CH_ASPM_rpt1"/>
    <property type="match status" value="1"/>
</dbReference>
<dbReference type="InterPro" id="IPR001715">
    <property type="entry name" value="CH_dom"/>
</dbReference>
<evidence type="ECO:0000259" key="12">
    <source>
        <dbReference type="PROSITE" id="PS50021"/>
    </source>
</evidence>
<evidence type="ECO:0000256" key="6">
    <source>
        <dbReference type="ARBA" id="ARBA00022737"/>
    </source>
</evidence>
<evidence type="ECO:0000256" key="4">
    <source>
        <dbReference type="ARBA" id="ARBA00022553"/>
    </source>
</evidence>
<dbReference type="SUPFAM" id="SSF47576">
    <property type="entry name" value="Calponin-homology domain, CH-domain"/>
    <property type="match status" value="1"/>
</dbReference>
<protein>
    <recommendedName>
        <fullName evidence="12">Calponin-homology (CH) domain-containing protein</fullName>
    </recommendedName>
</protein>
<evidence type="ECO:0000256" key="7">
    <source>
        <dbReference type="ARBA" id="ARBA00022776"/>
    </source>
</evidence>
<evidence type="ECO:0000256" key="1">
    <source>
        <dbReference type="ARBA" id="ARBA00004123"/>
    </source>
</evidence>
<evidence type="ECO:0000256" key="5">
    <source>
        <dbReference type="ARBA" id="ARBA00022618"/>
    </source>
</evidence>
<dbReference type="GO" id="GO:0051301">
    <property type="term" value="P:cell division"/>
    <property type="evidence" value="ECO:0007669"/>
    <property type="project" value="UniProtKB-KW"/>
</dbReference>
<dbReference type="EMBL" id="JAWQEG010001619">
    <property type="protein sequence ID" value="KAK3877851.1"/>
    <property type="molecule type" value="Genomic_DNA"/>
</dbReference>
<keyword evidence="4" id="KW-0597">Phosphoprotein</keyword>
<dbReference type="InterPro" id="IPR051185">
    <property type="entry name" value="ASPM"/>
</dbReference>
<dbReference type="GO" id="GO:0005516">
    <property type="term" value="F:calmodulin binding"/>
    <property type="evidence" value="ECO:0007669"/>
    <property type="project" value="UniProtKB-KW"/>
</dbReference>
<dbReference type="PANTHER" id="PTHR22706">
    <property type="entry name" value="ASSEMBLY FACTOR FOR SPINDLE MICROTUBULES"/>
    <property type="match status" value="1"/>
</dbReference>
<dbReference type="PROSITE" id="PS50021">
    <property type="entry name" value="CH"/>
    <property type="match status" value="1"/>
</dbReference>
<keyword evidence="10" id="KW-0539">Nucleus</keyword>
<keyword evidence="11" id="KW-0131">Cell cycle</keyword>
<evidence type="ECO:0000313" key="14">
    <source>
        <dbReference type="Proteomes" id="UP001286313"/>
    </source>
</evidence>
<dbReference type="GO" id="GO:0051295">
    <property type="term" value="P:establishment of meiotic spindle localization"/>
    <property type="evidence" value="ECO:0007669"/>
    <property type="project" value="TreeGrafter"/>
</dbReference>
<keyword evidence="8" id="KW-0112">Calmodulin-binding</keyword>
<dbReference type="GO" id="GO:0005737">
    <property type="term" value="C:cytoplasm"/>
    <property type="evidence" value="ECO:0007669"/>
    <property type="project" value="UniProtKB-SubCell"/>
</dbReference>
<keyword evidence="6" id="KW-0677">Repeat</keyword>
<dbReference type="InterPro" id="IPR036872">
    <property type="entry name" value="CH_dom_sf"/>
</dbReference>
<evidence type="ECO:0000256" key="3">
    <source>
        <dbReference type="ARBA" id="ARBA00022490"/>
    </source>
</evidence>
<evidence type="ECO:0000256" key="11">
    <source>
        <dbReference type="ARBA" id="ARBA00023306"/>
    </source>
</evidence>